<organism evidence="11">
    <name type="scientific">marine metagenome</name>
    <dbReference type="NCBI Taxonomy" id="408172"/>
    <lineage>
        <taxon>unclassified sequences</taxon>
        <taxon>metagenomes</taxon>
        <taxon>ecological metagenomes</taxon>
    </lineage>
</organism>
<evidence type="ECO:0000256" key="2">
    <source>
        <dbReference type="ARBA" id="ARBA00007614"/>
    </source>
</evidence>
<keyword evidence="4" id="KW-0808">Transferase</keyword>
<dbReference type="EC" id="2.7.4.22" evidence="3"/>
<evidence type="ECO:0000256" key="7">
    <source>
        <dbReference type="ARBA" id="ARBA00022840"/>
    </source>
</evidence>
<evidence type="ECO:0000256" key="5">
    <source>
        <dbReference type="ARBA" id="ARBA00022741"/>
    </source>
</evidence>
<protein>
    <recommendedName>
        <fullName evidence="3">UMP kinase</fullName>
        <ecNumber evidence="3">2.7.4.22</ecNumber>
    </recommendedName>
    <alternativeName>
        <fullName evidence="9">Uridine monophosphate kinase</fullName>
    </alternativeName>
</protein>
<feature type="domain" description="Aspartate/glutamate/uridylate kinase" evidence="10">
    <location>
        <begin position="8"/>
        <end position="72"/>
    </location>
</feature>
<dbReference type="PANTHER" id="PTHR42833:SF4">
    <property type="entry name" value="URIDYLATE KINASE PUMPKIN, CHLOROPLASTIC"/>
    <property type="match status" value="1"/>
</dbReference>
<gene>
    <name evidence="11" type="ORF">METZ01_LOCUS363167</name>
</gene>
<comment type="similarity">
    <text evidence="2">Belongs to the UMP kinase family.</text>
</comment>
<evidence type="ECO:0000256" key="4">
    <source>
        <dbReference type="ARBA" id="ARBA00022679"/>
    </source>
</evidence>
<dbReference type="InterPro" id="IPR036393">
    <property type="entry name" value="AceGlu_kinase-like_sf"/>
</dbReference>
<keyword evidence="5" id="KW-0547">Nucleotide-binding</keyword>
<evidence type="ECO:0000256" key="8">
    <source>
        <dbReference type="ARBA" id="ARBA00022975"/>
    </source>
</evidence>
<evidence type="ECO:0000256" key="9">
    <source>
        <dbReference type="ARBA" id="ARBA00032092"/>
    </source>
</evidence>
<dbReference type="InterPro" id="IPR001048">
    <property type="entry name" value="Asp/Glu/Uridylate_kinase"/>
</dbReference>
<comment type="pathway">
    <text evidence="1">Pyrimidine metabolism; CTP biosynthesis via de novo pathway; UDP from UMP (UMPK route): step 1/1.</text>
</comment>
<keyword evidence="8" id="KW-0665">Pyrimidine biosynthesis</keyword>
<evidence type="ECO:0000256" key="3">
    <source>
        <dbReference type="ARBA" id="ARBA00012899"/>
    </source>
</evidence>
<dbReference type="Pfam" id="PF00696">
    <property type="entry name" value="AA_kinase"/>
    <property type="match status" value="1"/>
</dbReference>
<proteinExistence type="inferred from homology"/>
<dbReference type="AlphaFoldDB" id="A0A382SKH9"/>
<evidence type="ECO:0000256" key="6">
    <source>
        <dbReference type="ARBA" id="ARBA00022777"/>
    </source>
</evidence>
<evidence type="ECO:0000259" key="10">
    <source>
        <dbReference type="Pfam" id="PF00696"/>
    </source>
</evidence>
<name>A0A382SKH9_9ZZZZ</name>
<evidence type="ECO:0000313" key="11">
    <source>
        <dbReference type="EMBL" id="SVD10313.1"/>
    </source>
</evidence>
<keyword evidence="7" id="KW-0067">ATP-binding</keyword>
<feature type="non-terminal residue" evidence="11">
    <location>
        <position position="77"/>
    </location>
</feature>
<accession>A0A382SKH9</accession>
<dbReference type="PANTHER" id="PTHR42833">
    <property type="entry name" value="URIDYLATE KINASE"/>
    <property type="match status" value="1"/>
</dbReference>
<sequence length="77" mass="8076">MPNPVFSRILLKLSGEILAGKKGYGIDPEITSNLALKIKEVAEKGIQVGIVIGGGNIFRGISADPKGIDRVPGDYIG</sequence>
<dbReference type="EMBL" id="UINC01129731">
    <property type="protein sequence ID" value="SVD10313.1"/>
    <property type="molecule type" value="Genomic_DNA"/>
</dbReference>
<reference evidence="11" key="1">
    <citation type="submission" date="2018-05" db="EMBL/GenBank/DDBJ databases">
        <authorList>
            <person name="Lanie J.A."/>
            <person name="Ng W.-L."/>
            <person name="Kazmierczak K.M."/>
            <person name="Andrzejewski T.M."/>
            <person name="Davidsen T.M."/>
            <person name="Wayne K.J."/>
            <person name="Tettelin H."/>
            <person name="Glass J.I."/>
            <person name="Rusch D."/>
            <person name="Podicherti R."/>
            <person name="Tsui H.-C.T."/>
            <person name="Winkler M.E."/>
        </authorList>
    </citation>
    <scope>NUCLEOTIDE SEQUENCE</scope>
</reference>
<dbReference type="Gene3D" id="3.40.1160.10">
    <property type="entry name" value="Acetylglutamate kinase-like"/>
    <property type="match status" value="1"/>
</dbReference>
<dbReference type="GO" id="GO:0005524">
    <property type="term" value="F:ATP binding"/>
    <property type="evidence" value="ECO:0007669"/>
    <property type="project" value="UniProtKB-KW"/>
</dbReference>
<dbReference type="GO" id="GO:0033862">
    <property type="term" value="F:UMP kinase activity"/>
    <property type="evidence" value="ECO:0007669"/>
    <property type="project" value="UniProtKB-EC"/>
</dbReference>
<keyword evidence="6" id="KW-0418">Kinase</keyword>
<evidence type="ECO:0000256" key="1">
    <source>
        <dbReference type="ARBA" id="ARBA00004791"/>
    </source>
</evidence>
<dbReference type="SUPFAM" id="SSF53633">
    <property type="entry name" value="Carbamate kinase-like"/>
    <property type="match status" value="1"/>
</dbReference>
<dbReference type="GO" id="GO:0006225">
    <property type="term" value="P:UDP biosynthetic process"/>
    <property type="evidence" value="ECO:0007669"/>
    <property type="project" value="TreeGrafter"/>
</dbReference>